<gene>
    <name evidence="5" type="ORF">DYI23_14145</name>
</gene>
<dbReference type="InterPro" id="IPR000182">
    <property type="entry name" value="GNAT_dom"/>
</dbReference>
<reference evidence="5" key="2">
    <citation type="journal article" date="2021" name="Microorganisms">
        <title>Bacterial Dimethylsulfoniopropionate Biosynthesis in the East China Sea.</title>
        <authorList>
            <person name="Liu J."/>
            <person name="Zhang Y."/>
            <person name="Liu J."/>
            <person name="Zhong H."/>
            <person name="Williams B.T."/>
            <person name="Zheng Y."/>
            <person name="Curson A.R.J."/>
            <person name="Sun C."/>
            <person name="Sun H."/>
            <person name="Song D."/>
            <person name="Wagner Mackenzie B."/>
            <person name="Bermejo Martinez A."/>
            <person name="Todd J.D."/>
            <person name="Zhang X.H."/>
        </authorList>
    </citation>
    <scope>NUCLEOTIDE SEQUENCE</scope>
    <source>
        <strain evidence="5">AESS21</strain>
    </source>
</reference>
<dbReference type="GO" id="GO:0008999">
    <property type="term" value="F:protein-N-terminal-alanine acetyltransferase activity"/>
    <property type="evidence" value="ECO:0007669"/>
    <property type="project" value="TreeGrafter"/>
</dbReference>
<dbReference type="Gene3D" id="3.40.630.30">
    <property type="match status" value="1"/>
</dbReference>
<dbReference type="Pfam" id="PF13302">
    <property type="entry name" value="Acetyltransf_3"/>
    <property type="match status" value="1"/>
</dbReference>
<name>A0A944CFN0_9HYPH</name>
<dbReference type="PROSITE" id="PS51186">
    <property type="entry name" value="GNAT"/>
    <property type="match status" value="1"/>
</dbReference>
<comment type="similarity">
    <text evidence="3">Belongs to the acetyltransferase family. RimJ subfamily.</text>
</comment>
<dbReference type="EMBL" id="QTKU01000003">
    <property type="protein sequence ID" value="MBS8261361.1"/>
    <property type="molecule type" value="Genomic_DNA"/>
</dbReference>
<evidence type="ECO:0000259" key="4">
    <source>
        <dbReference type="PROSITE" id="PS51186"/>
    </source>
</evidence>
<dbReference type="InterPro" id="IPR016181">
    <property type="entry name" value="Acyl_CoA_acyltransferase"/>
</dbReference>
<dbReference type="GO" id="GO:0005737">
    <property type="term" value="C:cytoplasm"/>
    <property type="evidence" value="ECO:0007669"/>
    <property type="project" value="TreeGrafter"/>
</dbReference>
<dbReference type="RefSeq" id="WP_213216760.1">
    <property type="nucleotide sequence ID" value="NZ_QTKU01000003.1"/>
</dbReference>
<reference evidence="5" key="1">
    <citation type="submission" date="2018-08" db="EMBL/GenBank/DDBJ databases">
        <authorList>
            <person name="Jin W."/>
            <person name="Wang H."/>
            <person name="Yang Y."/>
            <person name="Li M."/>
            <person name="Liu J."/>
        </authorList>
    </citation>
    <scope>NUCLEOTIDE SEQUENCE</scope>
    <source>
        <strain evidence="5">AESS21</strain>
    </source>
</reference>
<proteinExistence type="inferred from homology"/>
<organism evidence="5 6">
    <name type="scientific">Roseibium polysiphoniae</name>
    <dbReference type="NCBI Taxonomy" id="2571221"/>
    <lineage>
        <taxon>Bacteria</taxon>
        <taxon>Pseudomonadati</taxon>
        <taxon>Pseudomonadota</taxon>
        <taxon>Alphaproteobacteria</taxon>
        <taxon>Hyphomicrobiales</taxon>
        <taxon>Stappiaceae</taxon>
        <taxon>Roseibium</taxon>
    </lineage>
</organism>
<evidence type="ECO:0000256" key="1">
    <source>
        <dbReference type="ARBA" id="ARBA00022679"/>
    </source>
</evidence>
<dbReference type="PANTHER" id="PTHR43792:SF8">
    <property type="entry name" value="[RIBOSOMAL PROTEIN US5]-ALANINE N-ACETYLTRANSFERASE"/>
    <property type="match status" value="1"/>
</dbReference>
<sequence>MSLLRPVLSLDTDPRIETDGHYLRPPVMTDFRQWAKLRTESRTFLSPWEPIWPADDLTKAGFRRRLRRYARDRRDGRSQPFLLFCARTDEILGGLTLSNIRRGVSQCVTLGYWMGAAHAGKGHMSAAVSAILPFCFNDLGLHRIEAACLPSNEASIRLLQKAGFEREGYARNYLLINGTWQDHILFACLAEDHAKKRSALPLSYGGKLKEFL</sequence>
<evidence type="ECO:0000256" key="2">
    <source>
        <dbReference type="ARBA" id="ARBA00023315"/>
    </source>
</evidence>
<comment type="caution">
    <text evidence="5">The sequence shown here is derived from an EMBL/GenBank/DDBJ whole genome shotgun (WGS) entry which is preliminary data.</text>
</comment>
<protein>
    <submittedName>
        <fullName evidence="5">N-acetyltransferase</fullName>
    </submittedName>
</protein>
<accession>A0A944CFN0</accession>
<evidence type="ECO:0000256" key="3">
    <source>
        <dbReference type="ARBA" id="ARBA00038502"/>
    </source>
</evidence>
<feature type="domain" description="N-acetyltransferase" evidence="4">
    <location>
        <begin position="35"/>
        <end position="191"/>
    </location>
</feature>
<dbReference type="InterPro" id="IPR051531">
    <property type="entry name" value="N-acetyltransferase"/>
</dbReference>
<dbReference type="Proteomes" id="UP000705379">
    <property type="component" value="Unassembled WGS sequence"/>
</dbReference>
<evidence type="ECO:0000313" key="5">
    <source>
        <dbReference type="EMBL" id="MBS8261361.1"/>
    </source>
</evidence>
<dbReference type="PANTHER" id="PTHR43792">
    <property type="entry name" value="GNAT FAMILY, PUTATIVE (AFU_ORTHOLOGUE AFUA_3G00765)-RELATED-RELATED"/>
    <property type="match status" value="1"/>
</dbReference>
<evidence type="ECO:0000313" key="6">
    <source>
        <dbReference type="Proteomes" id="UP000705379"/>
    </source>
</evidence>
<keyword evidence="1" id="KW-0808">Transferase</keyword>
<dbReference type="AlphaFoldDB" id="A0A944CFN0"/>
<dbReference type="SUPFAM" id="SSF55729">
    <property type="entry name" value="Acyl-CoA N-acyltransferases (Nat)"/>
    <property type="match status" value="1"/>
</dbReference>
<keyword evidence="2" id="KW-0012">Acyltransferase</keyword>